<dbReference type="OrthoDB" id="2688393at2759"/>
<evidence type="ECO:0000313" key="2">
    <source>
        <dbReference type="Proteomes" id="UP000683000"/>
    </source>
</evidence>
<evidence type="ECO:0000313" key="1">
    <source>
        <dbReference type="EMBL" id="KAG6369431.1"/>
    </source>
</evidence>
<accession>A0A8I2YCP7</accession>
<dbReference type="AlphaFoldDB" id="A0A8I2YCP7"/>
<protein>
    <recommendedName>
        <fullName evidence="3">C2H2-type domain-containing protein</fullName>
    </recommendedName>
</protein>
<dbReference type="EMBL" id="JAGFBS010000081">
    <property type="protein sequence ID" value="KAG6369431.1"/>
    <property type="molecule type" value="Genomic_DNA"/>
</dbReference>
<sequence>MPRPKTNRGKPKTISCPRCGKKFCSKTNVLQHINQPLGTCGLTWHGEAAHALHQVHNTTTMAQLLDDPLPPPSPPRNAHNVFLDSDEGSSDVPVDMDIEMTIQDELQVNQGPSGTFMETFEGCSTAFPGSKISMPLSNEKTSTSHLHLEKNGNSLHGFFSCVSACPPSILCFP</sequence>
<dbReference type="Proteomes" id="UP000683000">
    <property type="component" value="Unassembled WGS sequence"/>
</dbReference>
<name>A0A8I2YCP7_9AGAM</name>
<keyword evidence="2" id="KW-1185">Reference proteome</keyword>
<organism evidence="1 2">
    <name type="scientific">Boletus reticuloceps</name>
    <dbReference type="NCBI Taxonomy" id="495285"/>
    <lineage>
        <taxon>Eukaryota</taxon>
        <taxon>Fungi</taxon>
        <taxon>Dikarya</taxon>
        <taxon>Basidiomycota</taxon>
        <taxon>Agaricomycotina</taxon>
        <taxon>Agaricomycetes</taxon>
        <taxon>Agaricomycetidae</taxon>
        <taxon>Boletales</taxon>
        <taxon>Boletineae</taxon>
        <taxon>Boletaceae</taxon>
        <taxon>Boletoideae</taxon>
        <taxon>Boletus</taxon>
    </lineage>
</organism>
<proteinExistence type="predicted"/>
<evidence type="ECO:0008006" key="3">
    <source>
        <dbReference type="Google" id="ProtNLM"/>
    </source>
</evidence>
<comment type="caution">
    <text evidence="1">The sequence shown here is derived from an EMBL/GenBank/DDBJ whole genome shotgun (WGS) entry which is preliminary data.</text>
</comment>
<gene>
    <name evidence="1" type="ORF">JVT61DRAFT_14845</name>
</gene>
<reference evidence="1" key="1">
    <citation type="submission" date="2021-03" db="EMBL/GenBank/DDBJ databases">
        <title>Evolutionary innovations through gain and loss of genes in the ectomycorrhizal Boletales.</title>
        <authorList>
            <person name="Wu G."/>
            <person name="Miyauchi S."/>
            <person name="Morin E."/>
            <person name="Yang Z.-L."/>
            <person name="Xu J."/>
            <person name="Martin F.M."/>
        </authorList>
    </citation>
    <scope>NUCLEOTIDE SEQUENCE</scope>
    <source>
        <strain evidence="1">BR01</strain>
    </source>
</reference>